<accession>Q7MSG9</accession>
<keyword evidence="1" id="KW-0472">Membrane</keyword>
<dbReference type="KEGG" id="wsu:WS0447"/>
<name>Q7MSG9_WOLSU</name>
<protein>
    <submittedName>
        <fullName evidence="2">Uncharacterized protein</fullName>
    </submittedName>
</protein>
<keyword evidence="1" id="KW-0812">Transmembrane</keyword>
<keyword evidence="1" id="KW-1133">Transmembrane helix</keyword>
<dbReference type="eggNOG" id="COG1426">
    <property type="taxonomic scope" value="Bacteria"/>
</dbReference>
<dbReference type="HOGENOM" id="CLU_073271_0_0_7"/>
<feature type="transmembrane region" description="Helical" evidence="1">
    <location>
        <begin position="102"/>
        <end position="120"/>
    </location>
</feature>
<dbReference type="EMBL" id="BX571658">
    <property type="protein sequence ID" value="CAE09589.1"/>
    <property type="molecule type" value="Genomic_DNA"/>
</dbReference>
<evidence type="ECO:0000313" key="3">
    <source>
        <dbReference type="Proteomes" id="UP000000422"/>
    </source>
</evidence>
<reference evidence="2 3" key="1">
    <citation type="journal article" date="2003" name="Proc. Natl. Acad. Sci. U.S.A.">
        <title>Complete genome sequence and analysis of Wolinella succinogenes.</title>
        <authorList>
            <person name="Baar C."/>
            <person name="Eppinger M."/>
            <person name="Raddatz G."/>
            <person name="Simon JM."/>
            <person name="Lanz C."/>
            <person name="Klimmek O."/>
            <person name="Nandakumar R."/>
            <person name="Gross R."/>
            <person name="Rosinus A."/>
            <person name="Keller H."/>
            <person name="Jagtap P."/>
            <person name="Linke B."/>
            <person name="Meyer F."/>
            <person name="Lederer H."/>
            <person name="Schuster S.C."/>
        </authorList>
    </citation>
    <scope>NUCLEOTIDE SEQUENCE [LARGE SCALE GENOMIC DNA]</scope>
    <source>
        <strain evidence="3">ATCC 29543 / DSM 1740 / CCUG 13145 / JCM 31913 / LMG 7466 / NCTC 11488 / FDC 602W</strain>
    </source>
</reference>
<organism evidence="3">
    <name type="scientific">Wolinella succinogenes (strain ATCC 29543 / DSM 1740 / CCUG 13145 / JCM 31913 / LMG 7466 / NCTC 11488 / FDC 602W)</name>
    <name type="common">Vibrio succinogenes</name>
    <dbReference type="NCBI Taxonomy" id="273121"/>
    <lineage>
        <taxon>Bacteria</taxon>
        <taxon>Pseudomonadati</taxon>
        <taxon>Campylobacterota</taxon>
        <taxon>Epsilonproteobacteria</taxon>
        <taxon>Campylobacterales</taxon>
        <taxon>Helicobacteraceae</taxon>
        <taxon>Wolinella</taxon>
    </lineage>
</organism>
<sequence>MEEAIEKLKSIGHGEINQKTHIASNKILYILNRDYERFDKTTAIGFIRILEREYNVDLSEWVKEFEAYIVAHGKAEEAPLLETNLVDVQVSRAGKKGGAGRFFWSVVLLGALGGGGYYLYQYHFEEIVKLWPIKKEEKSIEPILSNANESIQTARILTGEAPLELGITPKIETPINESTTAPLEPALKAAIDEAKKVDVSNTLESQSSALPLLEANITRSTLASEPENTPALMAPKEVIFQVKNKVWLGIVYLDKKEKVAETVSGQYKLNPNRSQLIITGHGMLEVKVDGRVESYNSGAPMRFRYTPEEGLSVITLEEFKAQNGGKEW</sequence>
<evidence type="ECO:0000256" key="1">
    <source>
        <dbReference type="SAM" id="Phobius"/>
    </source>
</evidence>
<gene>
    <name evidence="2" type="ordered locus">WS0447</name>
</gene>
<keyword evidence="3" id="KW-1185">Reference proteome</keyword>
<proteinExistence type="predicted"/>
<dbReference type="AlphaFoldDB" id="Q7MSG9"/>
<dbReference type="RefSeq" id="WP_011138389.1">
    <property type="nucleotide sequence ID" value="NC_005090.1"/>
</dbReference>
<evidence type="ECO:0000313" key="2">
    <source>
        <dbReference type="EMBL" id="CAE09589.1"/>
    </source>
</evidence>
<dbReference type="Proteomes" id="UP000000422">
    <property type="component" value="Chromosome"/>
</dbReference>
<dbReference type="STRING" id="273121.WS0447"/>